<evidence type="ECO:0000256" key="5">
    <source>
        <dbReference type="ARBA" id="ARBA00023288"/>
    </source>
</evidence>
<keyword evidence="3" id="KW-0472">Membrane</keyword>
<evidence type="ECO:0000256" key="1">
    <source>
        <dbReference type="ARBA" id="ARBA00022475"/>
    </source>
</evidence>
<gene>
    <name evidence="6" type="ORF">D7M11_13170</name>
</gene>
<organism evidence="6 7">
    <name type="scientific">Paenibacillus ginsengarvi</name>
    <dbReference type="NCBI Taxonomy" id="400777"/>
    <lineage>
        <taxon>Bacteria</taxon>
        <taxon>Bacillati</taxon>
        <taxon>Bacillota</taxon>
        <taxon>Bacilli</taxon>
        <taxon>Bacillales</taxon>
        <taxon>Paenibacillaceae</taxon>
        <taxon>Paenibacillus</taxon>
    </lineage>
</organism>
<keyword evidence="2" id="KW-0732">Signal</keyword>
<comment type="caution">
    <text evidence="6">The sequence shown here is derived from an EMBL/GenBank/DDBJ whole genome shotgun (WGS) entry which is preliminary data.</text>
</comment>
<keyword evidence="1" id="KW-1003">Cell membrane</keyword>
<evidence type="ECO:0000313" key="7">
    <source>
        <dbReference type="Proteomes" id="UP000282311"/>
    </source>
</evidence>
<evidence type="ECO:0000256" key="4">
    <source>
        <dbReference type="ARBA" id="ARBA00023139"/>
    </source>
</evidence>
<proteinExistence type="predicted"/>
<sequence length="450" mass="49433">MNNRKWMSASLLIGILLAACSNQDGGKEASGDGSSSSGGKKTVTIAVMRSDRFLETAAAQFEALHPDIHMEIKPYMATPESAGNGMVAAISQVDIEKYVQTVTTQVISGKAADLIAMNGLPLNKFVDKKLLANLNERMAQDSAFDKSRYYENILKGSQNGGGLYAMPLSFYIDGMMSGKSSLLKQANITIDDRNWTWDEFRETAKKMRAAVGSDYTAFVNLFPNQLLSEYIEANYPQLVSGGKANFDSELFRGMMRQIKTLYDEGILKAEFSYDYSKTLFSAFGLYNVQNSLTDLLRPDTLFFTKPTVDGKPRGVMFRSTFTLGLNSKSQVQPEAWEFIKFLLSEEMQASPELSGYPIAKAAVESKLQLAKSAIEQGAADTGGLKPDSAAIDRTIEQLRAMLDAAAVNAISDNKVFSIAMTEFESYMSGQKSAEEVSALIQNRVTTYLNE</sequence>
<dbReference type="Pfam" id="PF01547">
    <property type="entry name" value="SBP_bac_1"/>
    <property type="match status" value="1"/>
</dbReference>
<accession>A0A3B0CH10</accession>
<evidence type="ECO:0000256" key="2">
    <source>
        <dbReference type="ARBA" id="ARBA00022729"/>
    </source>
</evidence>
<dbReference type="RefSeq" id="WP_120747686.1">
    <property type="nucleotide sequence ID" value="NZ_RBAH01000008.1"/>
</dbReference>
<dbReference type="InterPro" id="IPR006059">
    <property type="entry name" value="SBP"/>
</dbReference>
<keyword evidence="5" id="KW-0449">Lipoprotein</keyword>
<keyword evidence="4" id="KW-0564">Palmitate</keyword>
<dbReference type="SUPFAM" id="SSF53850">
    <property type="entry name" value="Periplasmic binding protein-like II"/>
    <property type="match status" value="1"/>
</dbReference>
<reference evidence="6 7" key="1">
    <citation type="journal article" date="2007" name="Int. J. Syst. Evol. Microbiol.">
        <title>Paenibacillus ginsengarvi sp. nov., isolated from soil from ginseng cultivation.</title>
        <authorList>
            <person name="Yoon M.H."/>
            <person name="Ten L.N."/>
            <person name="Im W.T."/>
        </authorList>
    </citation>
    <scope>NUCLEOTIDE SEQUENCE [LARGE SCALE GENOMIC DNA]</scope>
    <source>
        <strain evidence="6 7">KCTC 13059</strain>
    </source>
</reference>
<dbReference type="Proteomes" id="UP000282311">
    <property type="component" value="Unassembled WGS sequence"/>
</dbReference>
<dbReference type="PANTHER" id="PTHR43649:SF33">
    <property type="entry name" value="POLYGALACTURONAN_RHAMNOGALACTURONAN-BINDING PROTEIN YTCQ"/>
    <property type="match status" value="1"/>
</dbReference>
<name>A0A3B0CH10_9BACL</name>
<dbReference type="Gene3D" id="3.40.190.10">
    <property type="entry name" value="Periplasmic binding protein-like II"/>
    <property type="match status" value="1"/>
</dbReference>
<dbReference type="PANTHER" id="PTHR43649">
    <property type="entry name" value="ARABINOSE-BINDING PROTEIN-RELATED"/>
    <property type="match status" value="1"/>
</dbReference>
<evidence type="ECO:0000256" key="3">
    <source>
        <dbReference type="ARBA" id="ARBA00023136"/>
    </source>
</evidence>
<protein>
    <submittedName>
        <fullName evidence="6">Extracellular solute-binding protein</fullName>
    </submittedName>
</protein>
<keyword evidence="7" id="KW-1185">Reference proteome</keyword>
<dbReference type="PROSITE" id="PS51257">
    <property type="entry name" value="PROKAR_LIPOPROTEIN"/>
    <property type="match status" value="1"/>
</dbReference>
<dbReference type="EMBL" id="RBAH01000008">
    <property type="protein sequence ID" value="RKN84430.1"/>
    <property type="molecule type" value="Genomic_DNA"/>
</dbReference>
<evidence type="ECO:0000313" key="6">
    <source>
        <dbReference type="EMBL" id="RKN84430.1"/>
    </source>
</evidence>
<dbReference type="OrthoDB" id="1992988at2"/>
<dbReference type="AlphaFoldDB" id="A0A3B0CH10"/>
<dbReference type="InterPro" id="IPR050490">
    <property type="entry name" value="Bact_solute-bd_prot1"/>
</dbReference>